<dbReference type="PANTHER" id="PTHR47320">
    <property type="entry name" value="BIFUNCTIONAL URIDYLYLTRANSFERASE/URIDYLYL-REMOVING ENZYME"/>
    <property type="match status" value="1"/>
</dbReference>
<dbReference type="CDD" id="cd00077">
    <property type="entry name" value="HDc"/>
    <property type="match status" value="1"/>
</dbReference>
<keyword evidence="4" id="KW-0378">Hydrolase</keyword>
<keyword evidence="2" id="KW-0548">Nucleotidyltransferase</keyword>
<dbReference type="InterPro" id="IPR045865">
    <property type="entry name" value="ACT-like_dom_sf"/>
</dbReference>
<dbReference type="PANTHER" id="PTHR47320:SF1">
    <property type="entry name" value="BIFUNCTIONAL URIDYLYLTRANSFERASE_URIDYLYL-REMOVING ENZYME"/>
    <property type="match status" value="1"/>
</dbReference>
<proteinExistence type="inferred from homology"/>
<sequence>MHGSAWCRRYSDLVDAWIAELWAEVAPGSSGVALIATGGYGRAELCPQSDLDLLLLTTSTSQGEALASRLWYPIWDQGLKLGHSVRTLNQALELSRDDLDTATALLAVRHLCGDPSLTEDLREGALVQWRHGAKWAIEELAENVEGRLEKLGEVAFLLEPDLKDARGGLRDVHALSWLDLAQPVLSDLDEVALRDAYEILLAARVELHRRSGRRGDVLLLQEQDAVAEALGVADADALMKNVVTAARSIAWTSDFTWHRVQASRRRRLIRERPREVAPGVVLEERTVRLAPTCNVAGDPAIALRVGLAAATQRAFIDRAALERMATEMPMMPKPWPDEARWLLTDLLMVGHPAIPVLEALDQLGLVHRMIPEWEPCRSRPQRNAYHRFTVDRHLFEAAAEAAKLVDRVDRPDLLVLGALFHDIGKGYPGDHVEVGIQMVDRIAARMGFADEEVAVLVSMVRHHLLLPDVGTRRDLDDDGTIRSVATQVGSVETLELLHALTEADSIATGPAAWGQWKAGLVAQLVRRTAHVLRGGDASEMVEVPFPTAEHRALLAERRLIVQGDAGTLTIVAPDRPGLFSRVAGTLALNGVDVVDASAHTEMGMALEVFRVKSVFGDEPNWLRVRADVERALAGRLALRARLAERARTYPAPKATNARPKAPRVVVDNHTSDLATVVEVEAPDGIGVLYRITQALLECDLDIVSAKVQTLGSDAIDAFYVRDGLGAKIEDHAYLAEIERAVLHALAGEL</sequence>
<feature type="domain" description="HD" evidence="8">
    <location>
        <begin position="390"/>
        <end position="497"/>
    </location>
</feature>
<dbReference type="CDD" id="cd04899">
    <property type="entry name" value="ACT_ACR-UUR-like_2"/>
    <property type="match status" value="1"/>
</dbReference>
<feature type="domain" description="ACT" evidence="7">
    <location>
        <begin position="567"/>
        <end position="645"/>
    </location>
</feature>
<feature type="domain" description="ACT" evidence="7">
    <location>
        <begin position="676"/>
        <end position="749"/>
    </location>
</feature>
<evidence type="ECO:0000256" key="6">
    <source>
        <dbReference type="ARBA" id="ARBA00023268"/>
    </source>
</evidence>
<dbReference type="SUPFAM" id="SSF81593">
    <property type="entry name" value="Nucleotidyltransferase substrate binding subunit/domain"/>
    <property type="match status" value="1"/>
</dbReference>
<dbReference type="InterPro" id="IPR003607">
    <property type="entry name" value="HD/PDEase_dom"/>
</dbReference>
<dbReference type="Gene3D" id="3.30.70.260">
    <property type="match status" value="1"/>
</dbReference>
<organism evidence="9">
    <name type="scientific">freshwater metagenome</name>
    <dbReference type="NCBI Taxonomy" id="449393"/>
    <lineage>
        <taxon>unclassified sequences</taxon>
        <taxon>metagenomes</taxon>
        <taxon>ecological metagenomes</taxon>
    </lineage>
</organism>
<accession>A0A6J6ZSW8</accession>
<dbReference type="InterPro" id="IPR013546">
    <property type="entry name" value="PII_UdlTrfase/GS_AdlTrfase"/>
</dbReference>
<dbReference type="Pfam" id="PF01966">
    <property type="entry name" value="HD"/>
    <property type="match status" value="1"/>
</dbReference>
<keyword evidence="1" id="KW-0808">Transferase</keyword>
<dbReference type="SMART" id="SM00471">
    <property type="entry name" value="HDc"/>
    <property type="match status" value="1"/>
</dbReference>
<dbReference type="HAMAP" id="MF_00277">
    <property type="entry name" value="PII_uridylyl_transf"/>
    <property type="match status" value="1"/>
</dbReference>
<evidence type="ECO:0000256" key="4">
    <source>
        <dbReference type="ARBA" id="ARBA00022801"/>
    </source>
</evidence>
<dbReference type="SUPFAM" id="SSF55021">
    <property type="entry name" value="ACT-like"/>
    <property type="match status" value="2"/>
</dbReference>
<dbReference type="GO" id="GO:0016787">
    <property type="term" value="F:hydrolase activity"/>
    <property type="evidence" value="ECO:0007669"/>
    <property type="project" value="UniProtKB-KW"/>
</dbReference>
<evidence type="ECO:0000313" key="9">
    <source>
        <dbReference type="EMBL" id="CAB4822837.1"/>
    </source>
</evidence>
<dbReference type="EMBL" id="CAFABA010000023">
    <property type="protein sequence ID" value="CAB4822837.1"/>
    <property type="molecule type" value="Genomic_DNA"/>
</dbReference>
<dbReference type="NCBIfam" id="NF002895">
    <property type="entry name" value="PRK03381.1"/>
    <property type="match status" value="1"/>
</dbReference>
<reference evidence="9" key="1">
    <citation type="submission" date="2020-05" db="EMBL/GenBank/DDBJ databases">
        <authorList>
            <person name="Chiriac C."/>
            <person name="Salcher M."/>
            <person name="Ghai R."/>
            <person name="Kavagutti S V."/>
        </authorList>
    </citation>
    <scope>NUCLEOTIDE SEQUENCE</scope>
</reference>
<dbReference type="InterPro" id="IPR002912">
    <property type="entry name" value="ACT_dom"/>
</dbReference>
<evidence type="ECO:0000256" key="5">
    <source>
        <dbReference type="ARBA" id="ARBA00022842"/>
    </source>
</evidence>
<name>A0A6J6ZSW8_9ZZZZ</name>
<dbReference type="InterPro" id="IPR006674">
    <property type="entry name" value="HD_domain"/>
</dbReference>
<dbReference type="SUPFAM" id="SSF109604">
    <property type="entry name" value="HD-domain/PDEase-like"/>
    <property type="match status" value="1"/>
</dbReference>
<dbReference type="InterPro" id="IPR043519">
    <property type="entry name" value="NT_sf"/>
</dbReference>
<keyword evidence="3" id="KW-0677">Repeat</keyword>
<dbReference type="Gene3D" id="1.10.3090.10">
    <property type="entry name" value="cca-adding enzyme, domain 2"/>
    <property type="match status" value="1"/>
</dbReference>
<keyword evidence="5" id="KW-0460">Magnesium</keyword>
<evidence type="ECO:0000259" key="7">
    <source>
        <dbReference type="PROSITE" id="PS51671"/>
    </source>
</evidence>
<protein>
    <submittedName>
        <fullName evidence="9">Unannotated protein</fullName>
    </submittedName>
</protein>
<dbReference type="SUPFAM" id="SSF81301">
    <property type="entry name" value="Nucleotidyltransferase"/>
    <property type="match status" value="1"/>
</dbReference>
<dbReference type="PROSITE" id="PS51671">
    <property type="entry name" value="ACT"/>
    <property type="match status" value="2"/>
</dbReference>
<dbReference type="AlphaFoldDB" id="A0A6J6ZSW8"/>
<dbReference type="Pfam" id="PF08335">
    <property type="entry name" value="GlnD_UR_UTase"/>
    <property type="match status" value="1"/>
</dbReference>
<evidence type="ECO:0000256" key="3">
    <source>
        <dbReference type="ARBA" id="ARBA00022737"/>
    </source>
</evidence>
<keyword evidence="6" id="KW-0511">Multifunctional enzyme</keyword>
<dbReference type="InterPro" id="IPR010043">
    <property type="entry name" value="UTase/UR"/>
</dbReference>
<gene>
    <name evidence="9" type="ORF">UFOPK3139_00817</name>
</gene>
<dbReference type="GO" id="GO:0008773">
    <property type="term" value="F:[protein-PII] uridylyltransferase activity"/>
    <property type="evidence" value="ECO:0007669"/>
    <property type="project" value="InterPro"/>
</dbReference>
<evidence type="ECO:0000256" key="1">
    <source>
        <dbReference type="ARBA" id="ARBA00022679"/>
    </source>
</evidence>
<evidence type="ECO:0000259" key="8">
    <source>
        <dbReference type="PROSITE" id="PS51831"/>
    </source>
</evidence>
<evidence type="ECO:0000256" key="2">
    <source>
        <dbReference type="ARBA" id="ARBA00022695"/>
    </source>
</evidence>
<dbReference type="CDD" id="cd04900">
    <property type="entry name" value="ACT_UUR-like_1"/>
    <property type="match status" value="1"/>
</dbReference>
<dbReference type="PROSITE" id="PS51831">
    <property type="entry name" value="HD"/>
    <property type="match status" value="1"/>
</dbReference>